<gene>
    <name evidence="1" type="ORF">SMRZ_LOCUS25728</name>
</gene>
<sequence length="70" mass="7928">MADVDSDGLCKLEKKVNYYLVKLLSMNAINEDEFNLLKPMDSSYPDLYGLPKLHKPYTPPTSNSINVSFT</sequence>
<proteinExistence type="predicted"/>
<accession>A0A183NBQ3</accession>
<dbReference type="AlphaFoldDB" id="A0A183NBQ3"/>
<reference evidence="1 2" key="1">
    <citation type="submission" date="2018-11" db="EMBL/GenBank/DDBJ databases">
        <authorList>
            <consortium name="Pathogen Informatics"/>
        </authorList>
    </citation>
    <scope>NUCLEOTIDE SEQUENCE [LARGE SCALE GENOMIC DNA]</scope>
    <source>
        <strain evidence="1 2">Zambia</strain>
    </source>
</reference>
<organism evidence="1 2">
    <name type="scientific">Schistosoma margrebowiei</name>
    <dbReference type="NCBI Taxonomy" id="48269"/>
    <lineage>
        <taxon>Eukaryota</taxon>
        <taxon>Metazoa</taxon>
        <taxon>Spiralia</taxon>
        <taxon>Lophotrochozoa</taxon>
        <taxon>Platyhelminthes</taxon>
        <taxon>Trematoda</taxon>
        <taxon>Digenea</taxon>
        <taxon>Strigeidida</taxon>
        <taxon>Schistosomatoidea</taxon>
        <taxon>Schistosomatidae</taxon>
        <taxon>Schistosoma</taxon>
    </lineage>
</organism>
<keyword evidence="2" id="KW-1185">Reference proteome</keyword>
<name>A0A183NBQ3_9TREM</name>
<evidence type="ECO:0000313" key="1">
    <source>
        <dbReference type="EMBL" id="VDP56235.1"/>
    </source>
</evidence>
<dbReference type="EMBL" id="UZAI01021701">
    <property type="protein sequence ID" value="VDP56235.1"/>
    <property type="molecule type" value="Genomic_DNA"/>
</dbReference>
<protein>
    <submittedName>
        <fullName evidence="1">Uncharacterized protein</fullName>
    </submittedName>
</protein>
<evidence type="ECO:0000313" key="2">
    <source>
        <dbReference type="Proteomes" id="UP000277204"/>
    </source>
</evidence>
<dbReference type="Proteomes" id="UP000277204">
    <property type="component" value="Unassembled WGS sequence"/>
</dbReference>